<dbReference type="Proteomes" id="UP001188597">
    <property type="component" value="Unassembled WGS sequence"/>
</dbReference>
<dbReference type="EMBL" id="JAVXUP010002129">
    <property type="protein sequence ID" value="KAK3005449.1"/>
    <property type="molecule type" value="Genomic_DNA"/>
</dbReference>
<evidence type="ECO:0000313" key="1">
    <source>
        <dbReference type="EMBL" id="KAK3005449.1"/>
    </source>
</evidence>
<reference evidence="1" key="1">
    <citation type="submission" date="2022-12" db="EMBL/GenBank/DDBJ databases">
        <title>Draft genome assemblies for two species of Escallonia (Escalloniales).</title>
        <authorList>
            <person name="Chanderbali A."/>
            <person name="Dervinis C."/>
            <person name="Anghel I."/>
            <person name="Soltis D."/>
            <person name="Soltis P."/>
            <person name="Zapata F."/>
        </authorList>
    </citation>
    <scope>NUCLEOTIDE SEQUENCE</scope>
    <source>
        <strain evidence="1">UCBG64.0493</strain>
        <tissue evidence="1">Leaf</tissue>
    </source>
</reference>
<dbReference type="AlphaFoldDB" id="A0AA88VC32"/>
<sequence length="346" mass="39979">MEICVAKHGDKSIQEFYSKTFLDQVALIEPKDLKVLDSYATCRERQRFHPPLTHPLVYSQRKRLLSISSVPMSDPAHQTDNTDPAPSERRWEGFIHVALHHWDQKNLRHDTATSSLSWSLDVAAVNLIHVAVKVLGCNDPTFRKACMVGAISLPLVTEGWLNINQRTIFKQLLTKISTESSFLDTVKSVEAAIQKREDPFQDLKWLQHLNKKGKASERHIRVENLFDLVNQQKDKAEVAFMDAKSRFCKEVEFEDVQQNYMVLLEKYRTARNQYKNGMLSLHWLKASLRGIWEIKIGKLQQQKYEMGSVESVLRPTLNFLNASFLLEDEWLSTVMGRLPGREFIRG</sequence>
<evidence type="ECO:0000313" key="2">
    <source>
        <dbReference type="Proteomes" id="UP001188597"/>
    </source>
</evidence>
<keyword evidence="2" id="KW-1185">Reference proteome</keyword>
<feature type="non-terminal residue" evidence="1">
    <location>
        <position position="346"/>
    </location>
</feature>
<comment type="caution">
    <text evidence="1">The sequence shown here is derived from an EMBL/GenBank/DDBJ whole genome shotgun (WGS) entry which is preliminary data.</text>
</comment>
<gene>
    <name evidence="1" type="ORF">RJ639_015618</name>
</gene>
<accession>A0AA88VC32</accession>
<proteinExistence type="predicted"/>
<name>A0AA88VC32_9ASTE</name>
<organism evidence="1 2">
    <name type="scientific">Escallonia herrerae</name>
    <dbReference type="NCBI Taxonomy" id="1293975"/>
    <lineage>
        <taxon>Eukaryota</taxon>
        <taxon>Viridiplantae</taxon>
        <taxon>Streptophyta</taxon>
        <taxon>Embryophyta</taxon>
        <taxon>Tracheophyta</taxon>
        <taxon>Spermatophyta</taxon>
        <taxon>Magnoliopsida</taxon>
        <taxon>eudicotyledons</taxon>
        <taxon>Gunneridae</taxon>
        <taxon>Pentapetalae</taxon>
        <taxon>asterids</taxon>
        <taxon>campanulids</taxon>
        <taxon>Escalloniales</taxon>
        <taxon>Escalloniaceae</taxon>
        <taxon>Escallonia</taxon>
    </lineage>
</organism>
<protein>
    <submittedName>
        <fullName evidence="1">Uncharacterized protein</fullName>
    </submittedName>
</protein>